<comment type="caution">
    <text evidence="1">The sequence shown here is derived from an EMBL/GenBank/DDBJ whole genome shotgun (WGS) entry which is preliminary data.</text>
</comment>
<sequence>MRYLRLRKVKTVYLGESLTTVLSKPKDEDLIMSYTGSESTLSGWVLRDLTIDKAPIFVENPKCVESLGGHPVELDYHVEVLGTEEDLSRKFNGVENLRMFWLHRFKSKAYIPHEGWSTVFKVMKSKIKTSRLYTSLSEVSVSDKTVKLEGGVFISYEKLINTIPQKLFLSIVKSDDLPKTPLNDYVHIPLHITAVVTKNTSSVREGLVKVYSLGKKRYIPSHVVLYKTFDVEYTLNYVITPLTSESIKSELLSQAISTLKKLGVEVKPIYAIRTYFEPYGVLAGKPENVVKSLEKYDIEFRGRYGMWSELSICDILRGFGLTTTELT</sequence>
<dbReference type="Proteomes" id="UP000244093">
    <property type="component" value="Unassembled WGS sequence"/>
</dbReference>
<evidence type="ECO:0000313" key="2">
    <source>
        <dbReference type="Proteomes" id="UP000244093"/>
    </source>
</evidence>
<organism evidence="1 2">
    <name type="scientific">Zestosphaera tikiterensis</name>
    <dbReference type="NCBI Taxonomy" id="1973259"/>
    <lineage>
        <taxon>Archaea</taxon>
        <taxon>Thermoproteota</taxon>
        <taxon>Thermoprotei</taxon>
        <taxon>Desulfurococcales</taxon>
        <taxon>Desulfurococcaceae</taxon>
        <taxon>Zestosphaera</taxon>
    </lineage>
</organism>
<dbReference type="EMBL" id="NBVN01000004">
    <property type="protein sequence ID" value="PUA32428.1"/>
    <property type="molecule type" value="Genomic_DNA"/>
</dbReference>
<name>A0A2R7Y4H3_9CREN</name>
<proteinExistence type="predicted"/>
<evidence type="ECO:0008006" key="3">
    <source>
        <dbReference type="Google" id="ProtNLM"/>
    </source>
</evidence>
<accession>A0A2R7Y4H3</accession>
<gene>
    <name evidence="1" type="ORF">B7O98_07170</name>
</gene>
<dbReference type="AlphaFoldDB" id="A0A2R7Y4H3"/>
<protein>
    <recommendedName>
        <fullName evidence="3">Amine oxidase domain-containing protein</fullName>
    </recommendedName>
</protein>
<reference evidence="1 2" key="1">
    <citation type="journal article" date="2018" name="Syst. Appl. Microbiol.">
        <title>A new symbiotic nanoarchaeote (Candidatus Nanoclepta minutus) and its host (Zestosphaera tikiterensis gen. nov., sp. nov.) from a New Zealand hot spring.</title>
        <authorList>
            <person name="St John E."/>
            <person name="Liu Y."/>
            <person name="Podar M."/>
            <person name="Stott M.B."/>
            <person name="Meneghin J."/>
            <person name="Chen Z."/>
            <person name="Lagutin K."/>
            <person name="Mitchell K."/>
            <person name="Reysenbach A.L."/>
        </authorList>
    </citation>
    <scope>NUCLEOTIDE SEQUENCE [LARGE SCALE GENOMIC DNA]</scope>
    <source>
        <strain evidence="1">NZ3</strain>
    </source>
</reference>
<dbReference type="Gene3D" id="3.50.50.60">
    <property type="entry name" value="FAD/NAD(P)-binding domain"/>
    <property type="match status" value="1"/>
</dbReference>
<dbReference type="InterPro" id="IPR036188">
    <property type="entry name" value="FAD/NAD-bd_sf"/>
</dbReference>
<evidence type="ECO:0000313" key="1">
    <source>
        <dbReference type="EMBL" id="PUA32428.1"/>
    </source>
</evidence>